<gene>
    <name evidence="1" type="ORF">OS125_11415</name>
</gene>
<sequence length="112" mass="12628">MSNDPAESVTVTRRTAHWPVDCYTCGGQATDVYYLQDWVNERTGQWWITYFCPACHDATGYLREGTPAHPADTRRALTQWAENVISHAEAGDPTDPDETLAAEAYLDRKDHP</sequence>
<accession>A0ABT3WUD6</accession>
<evidence type="ECO:0008006" key="3">
    <source>
        <dbReference type="Google" id="ProtNLM"/>
    </source>
</evidence>
<protein>
    <recommendedName>
        <fullName evidence="3">Small CPxCG-related zinc finger protein</fullName>
    </recommendedName>
</protein>
<name>A0ABT3WUD6_9CORY</name>
<evidence type="ECO:0000313" key="1">
    <source>
        <dbReference type="EMBL" id="MCX7445840.1"/>
    </source>
</evidence>
<dbReference type="EMBL" id="JAPMKV010000010">
    <property type="protein sequence ID" value="MCX7445840.1"/>
    <property type="molecule type" value="Genomic_DNA"/>
</dbReference>
<organism evidence="1 2">
    <name type="scientific">Corynebacterium pygosceleis</name>
    <dbReference type="NCBI Taxonomy" id="2800406"/>
    <lineage>
        <taxon>Bacteria</taxon>
        <taxon>Bacillati</taxon>
        <taxon>Actinomycetota</taxon>
        <taxon>Actinomycetes</taxon>
        <taxon>Mycobacteriales</taxon>
        <taxon>Corynebacteriaceae</taxon>
        <taxon>Corynebacterium</taxon>
    </lineage>
</organism>
<dbReference type="RefSeq" id="WP_267186861.1">
    <property type="nucleotide sequence ID" value="NZ_JAPMKV010000010.1"/>
</dbReference>
<dbReference type="Proteomes" id="UP001081709">
    <property type="component" value="Unassembled WGS sequence"/>
</dbReference>
<evidence type="ECO:0000313" key="2">
    <source>
        <dbReference type="Proteomes" id="UP001081709"/>
    </source>
</evidence>
<comment type="caution">
    <text evidence="1">The sequence shown here is derived from an EMBL/GenBank/DDBJ whole genome shotgun (WGS) entry which is preliminary data.</text>
</comment>
<proteinExistence type="predicted"/>
<keyword evidence="2" id="KW-1185">Reference proteome</keyword>
<reference evidence="1" key="1">
    <citation type="submission" date="2022-11" db="EMBL/GenBank/DDBJ databases">
        <title>Corynebacterium sp. isolated from Penguins.</title>
        <authorList>
            <person name="Sedlar K."/>
            <person name="Svec P."/>
        </authorList>
    </citation>
    <scope>NUCLEOTIDE SEQUENCE</scope>
    <source>
        <strain evidence="1">P7003</strain>
    </source>
</reference>